<proteinExistence type="predicted"/>
<dbReference type="Proteomes" id="UP000186607">
    <property type="component" value="Unassembled WGS sequence"/>
</dbReference>
<dbReference type="RefSeq" id="WP_075836797.1">
    <property type="nucleotide sequence ID" value="NZ_MSTI01000165.1"/>
</dbReference>
<keyword evidence="2" id="KW-1185">Reference proteome</keyword>
<dbReference type="AlphaFoldDB" id="A0A1U7NS32"/>
<sequence>MTAYDSVQTWHHVQSPDAVRVLLSPRDARFFTPFLGRERTLSEAAAVLGVRRDTMLYRVRQLLALELIEVVSVQRGRGRPVKRYRSVSDGFVVGFQAAQEATVLELFLTRDAAQRHGLGEGLLCAIAGEHGWHLRIYSDGAGLYWEAAPDDQPGWQKEELLRPNAPAAWYTNDQLRLSQDDAKALQRDLATLLLRYRQKHQPDVEKVHTLQLGLAPLHAPLLQERQDEQEDDGG</sequence>
<dbReference type="EMBL" id="MSTI01000165">
    <property type="protein sequence ID" value="OLV15717.1"/>
    <property type="molecule type" value="Genomic_DNA"/>
</dbReference>
<reference evidence="1 2" key="1">
    <citation type="submission" date="2017-01" db="EMBL/GenBank/DDBJ databases">
        <title>Genome Analysis of Deinococcus marmoris KOPRI26562.</title>
        <authorList>
            <person name="Kim J.H."/>
            <person name="Oh H.-M."/>
        </authorList>
    </citation>
    <scope>NUCLEOTIDE SEQUENCE [LARGE SCALE GENOMIC DNA]</scope>
    <source>
        <strain evidence="1 2">KOPRI26562</strain>
    </source>
</reference>
<protein>
    <submittedName>
        <fullName evidence="1">Uncharacterized protein</fullName>
    </submittedName>
</protein>
<dbReference type="InterPro" id="IPR036390">
    <property type="entry name" value="WH_DNA-bd_sf"/>
</dbReference>
<gene>
    <name evidence="1" type="ORF">BOO71_0014056</name>
</gene>
<organism evidence="1 2">
    <name type="scientific">Deinococcus marmoris</name>
    <dbReference type="NCBI Taxonomy" id="249408"/>
    <lineage>
        <taxon>Bacteria</taxon>
        <taxon>Thermotogati</taxon>
        <taxon>Deinococcota</taxon>
        <taxon>Deinococci</taxon>
        <taxon>Deinococcales</taxon>
        <taxon>Deinococcaceae</taxon>
        <taxon>Deinococcus</taxon>
    </lineage>
</organism>
<dbReference type="SUPFAM" id="SSF46785">
    <property type="entry name" value="Winged helix' DNA-binding domain"/>
    <property type="match status" value="1"/>
</dbReference>
<accession>A0A1U7NS32</accession>
<name>A0A1U7NS32_9DEIO</name>
<evidence type="ECO:0000313" key="2">
    <source>
        <dbReference type="Proteomes" id="UP000186607"/>
    </source>
</evidence>
<dbReference type="Gene3D" id="1.10.10.10">
    <property type="entry name" value="Winged helix-like DNA-binding domain superfamily/Winged helix DNA-binding domain"/>
    <property type="match status" value="1"/>
</dbReference>
<comment type="caution">
    <text evidence="1">The sequence shown here is derived from an EMBL/GenBank/DDBJ whole genome shotgun (WGS) entry which is preliminary data.</text>
</comment>
<dbReference type="OrthoDB" id="62925at2"/>
<evidence type="ECO:0000313" key="1">
    <source>
        <dbReference type="EMBL" id="OLV15717.1"/>
    </source>
</evidence>
<dbReference type="InterPro" id="IPR036388">
    <property type="entry name" value="WH-like_DNA-bd_sf"/>
</dbReference>